<accession>A0AAV9WXS5</accession>
<evidence type="ECO:0000259" key="1">
    <source>
        <dbReference type="Pfam" id="PF12770"/>
    </source>
</evidence>
<name>A0AAV9WXS5_9PEZI</name>
<evidence type="ECO:0000313" key="2">
    <source>
        <dbReference type="EMBL" id="KAK6529148.1"/>
    </source>
</evidence>
<gene>
    <name evidence="2" type="ORF">TWF694_004360</name>
</gene>
<proteinExistence type="predicted"/>
<feature type="domain" description="CHAT" evidence="1">
    <location>
        <begin position="823"/>
        <end position="1079"/>
    </location>
</feature>
<dbReference type="Pfam" id="PF12770">
    <property type="entry name" value="CHAT"/>
    <property type="match status" value="1"/>
</dbReference>
<sequence>MSSSTTRSLITSLRCSGQYIKALSSISKHHCIDSEKPWLLTEKAQCLFHLHDFSGIRALLVESQPYRTTNSKEMGLIQLLYSFSRLHTDLELQGAILLAQSVYDNLLASKKVEDMDDIDISILCFSLMISNLATLLSSFDDKPAQDSVFQQKLDSLQIYLLKERRTDHLAMVHLAQGTSPVPFVTSKIQQTLDILPDTANEMRVHLSILLAKEFYAMGNIEKGIEILTGLQSGALSAYNQGRQLWVEHYLAMMQFRATSPVNSHSLPSMNTLRNKFQSQGDYHGSLLCCLAICRVEALNNETEDYCQHLVELLNQSHGLNIPPEENVTSNFQAIATSQNPLYSSLEFWVQYMKHLLIEDMSDHSRMGVAMLCCNNFFDRHSGSTIPQLSYSLSDALAECYQSLGNMRKALFWRIKGKEIANEVADDEDLQQEAEHKLRLVISDAAVKPLVDQYGIERLNWEKSQLKDLEVAWERTQDTLYKYEYSMELLRRELKDTLRRNEYPSGKTWSPKVLEAIEQLPFEESRRKYVFYKYTMAQSVFDAGQYEESIGQLGTVVLEAANIGDFYTESLAQFSQARAYLHQFSNTKSSHHWDQSYSTVEKCRRGRGGQKDIGIVACCHVIQAMLWNARDPRKPENLLEALGHISSATAIWDETSEAMRTTESSGLENLISKYSIRHHNETGPYSVLGLAIDICYETQNFRDAWMWVEYAKARAYVDSLQIDGQPQKKFSLMDLKGSPPVVTIDDPAVLIHWAFVGEKIYLLTREANLESEPLMFKLDISVSDIENWYKGLLATKEDYSDVESAEEVLSEISALCGPLFSDIYENKVMVFCPTGVLFRIPLHAIPIEGMTLLDSHPVVYTHSVSVLGECFRRASESVESRSFLSSTLFGNPTENTPAGELSVQKLSKRLAGEMYIRRDATKQAFCSACTKSRLIHFHGHVVAAEHQLSNAMLFYGSDELKAREVFSLDLQKTKPLVVLIGCGSGTERFYHGDEPLGFISAFIYAGAPTVLGTMWPINDELSGAAFSEVFYSSLGDAGNSKIPIQTLHLARRLRHAALEIKANPETAAPYFWAGFVLHGNWTQTLIVETN</sequence>
<protein>
    <recommendedName>
        <fullName evidence="1">CHAT domain-containing protein</fullName>
    </recommendedName>
</protein>
<evidence type="ECO:0000313" key="3">
    <source>
        <dbReference type="Proteomes" id="UP001365542"/>
    </source>
</evidence>
<dbReference type="AlphaFoldDB" id="A0AAV9WXS5"/>
<keyword evidence="3" id="KW-1185">Reference proteome</keyword>
<reference evidence="2 3" key="1">
    <citation type="submission" date="2019-10" db="EMBL/GenBank/DDBJ databases">
        <authorList>
            <person name="Palmer J.M."/>
        </authorList>
    </citation>
    <scope>NUCLEOTIDE SEQUENCE [LARGE SCALE GENOMIC DNA]</scope>
    <source>
        <strain evidence="2 3">TWF694</strain>
    </source>
</reference>
<organism evidence="2 3">
    <name type="scientific">Orbilia ellipsospora</name>
    <dbReference type="NCBI Taxonomy" id="2528407"/>
    <lineage>
        <taxon>Eukaryota</taxon>
        <taxon>Fungi</taxon>
        <taxon>Dikarya</taxon>
        <taxon>Ascomycota</taxon>
        <taxon>Pezizomycotina</taxon>
        <taxon>Orbiliomycetes</taxon>
        <taxon>Orbiliales</taxon>
        <taxon>Orbiliaceae</taxon>
        <taxon>Orbilia</taxon>
    </lineage>
</organism>
<comment type="caution">
    <text evidence="2">The sequence shown here is derived from an EMBL/GenBank/DDBJ whole genome shotgun (WGS) entry which is preliminary data.</text>
</comment>
<dbReference type="Proteomes" id="UP001365542">
    <property type="component" value="Unassembled WGS sequence"/>
</dbReference>
<dbReference type="InterPro" id="IPR024983">
    <property type="entry name" value="CHAT_dom"/>
</dbReference>
<dbReference type="EMBL" id="JAVHJO010000014">
    <property type="protein sequence ID" value="KAK6529148.1"/>
    <property type="molecule type" value="Genomic_DNA"/>
</dbReference>